<dbReference type="EMBL" id="QKKF02011224">
    <property type="protein sequence ID" value="RZF44217.1"/>
    <property type="molecule type" value="Genomic_DNA"/>
</dbReference>
<feature type="compositionally biased region" description="Polar residues" evidence="1">
    <location>
        <begin position="1"/>
        <end position="10"/>
    </location>
</feature>
<feature type="compositionally biased region" description="Basic and acidic residues" evidence="1">
    <location>
        <begin position="132"/>
        <end position="146"/>
    </location>
</feature>
<proteinExistence type="predicted"/>
<reference evidence="3 4" key="1">
    <citation type="journal article" date="2017" name="Gigascience">
        <title>Genome sequence of the small brown planthopper, Laodelphax striatellus.</title>
        <authorList>
            <person name="Zhu J."/>
            <person name="Jiang F."/>
            <person name="Wang X."/>
            <person name="Yang P."/>
            <person name="Bao Y."/>
            <person name="Zhao W."/>
            <person name="Wang W."/>
            <person name="Lu H."/>
            <person name="Wang Q."/>
            <person name="Cui N."/>
            <person name="Li J."/>
            <person name="Chen X."/>
            <person name="Luo L."/>
            <person name="Yu J."/>
            <person name="Kang L."/>
            <person name="Cui F."/>
        </authorList>
    </citation>
    <scope>NUCLEOTIDE SEQUENCE [LARGE SCALE GENOMIC DNA]</scope>
    <source>
        <strain evidence="3">Lst14</strain>
    </source>
</reference>
<feature type="region of interest" description="Disordered" evidence="1">
    <location>
        <begin position="1"/>
        <end position="20"/>
    </location>
</feature>
<dbReference type="InParanoid" id="A0A482XER9"/>
<organism evidence="3 4">
    <name type="scientific">Laodelphax striatellus</name>
    <name type="common">Small brown planthopper</name>
    <name type="synonym">Delphax striatella</name>
    <dbReference type="NCBI Taxonomy" id="195883"/>
    <lineage>
        <taxon>Eukaryota</taxon>
        <taxon>Metazoa</taxon>
        <taxon>Ecdysozoa</taxon>
        <taxon>Arthropoda</taxon>
        <taxon>Hexapoda</taxon>
        <taxon>Insecta</taxon>
        <taxon>Pterygota</taxon>
        <taxon>Neoptera</taxon>
        <taxon>Paraneoptera</taxon>
        <taxon>Hemiptera</taxon>
        <taxon>Auchenorrhyncha</taxon>
        <taxon>Fulgoroidea</taxon>
        <taxon>Delphacidae</taxon>
        <taxon>Criomorphinae</taxon>
        <taxon>Laodelphax</taxon>
    </lineage>
</organism>
<dbReference type="PANTHER" id="PTHR10773:SF19">
    <property type="match status" value="1"/>
</dbReference>
<dbReference type="AlphaFoldDB" id="A0A482XER9"/>
<evidence type="ECO:0000256" key="1">
    <source>
        <dbReference type="SAM" id="MobiDB-lite"/>
    </source>
</evidence>
<keyword evidence="4" id="KW-1185">Reference proteome</keyword>
<feature type="region of interest" description="Disordered" evidence="1">
    <location>
        <begin position="429"/>
        <end position="451"/>
    </location>
</feature>
<evidence type="ECO:0000313" key="4">
    <source>
        <dbReference type="Proteomes" id="UP000291343"/>
    </source>
</evidence>
<evidence type="ECO:0000259" key="2">
    <source>
        <dbReference type="Pfam" id="PF25273"/>
    </source>
</evidence>
<gene>
    <name evidence="3" type="ORF">LSTR_LSTR003857</name>
</gene>
<evidence type="ECO:0000313" key="3">
    <source>
        <dbReference type="EMBL" id="RZF44217.1"/>
    </source>
</evidence>
<name>A0A482XER9_LAOST</name>
<feature type="compositionally biased region" description="Polar residues" evidence="1">
    <location>
        <begin position="152"/>
        <end position="161"/>
    </location>
</feature>
<dbReference type="OrthoDB" id="6593594at2759"/>
<comment type="caution">
    <text evidence="3">The sequence shown here is derived from an EMBL/GenBank/DDBJ whole genome shotgun (WGS) entry which is preliminary data.</text>
</comment>
<dbReference type="PANTHER" id="PTHR10773">
    <property type="entry name" value="DNA-DIRECTED RNA POLYMERASES I, II, AND III SUBUNIT RPABC2"/>
    <property type="match status" value="1"/>
</dbReference>
<feature type="domain" description="DUF7869" evidence="2">
    <location>
        <begin position="498"/>
        <end position="637"/>
    </location>
</feature>
<dbReference type="InterPro" id="IPR057191">
    <property type="entry name" value="DUF7869"/>
</dbReference>
<sequence>MSSSKTSTVESPEPVEPGGQLEYLLPVREMNSEQLEEQLEETSPVRAMEPDLMEWAEETLFEEIDDTDNDETYQPEEDSDTSDEDYSIMHETKIRKLSQGKSNILSGRTEAEPSNDLKRQLSPVSSNLIVLEPKKTTEHNKEENEPRAALGSSDSQATPTKSPKRWRKSRPETWKRNIEKSKCIKGLPYKSIKGKEQRSKIPKPVDCSKCKFECTVHFTEVDRSIICRAYWNLQSYERQKEFILCNVKSSAPKSRRPRKEDAKLRSNTKAYYMQKNNESVRVCQKFFCSTLCISNIPILTAFAGKDNYGNFTASDRRGHKEPPNKTSTEDFEHVKKHIQSFPCVESHYTRKSTKRKYLDKNLNITKMYNLYKSFCEQEELTPVSLITYRRIFGKHFNLSFFVPKKDQCLTCSIYENSNDEERMKLENSYREHLSRKSESMISKQKDKERADSDTSYMSVSFDMQSVLQIPTSDVSIMYYMRKLNMYNLTIYESPKPNQAYCYLWTEVNGKRGSCEVGSCLYHYIKNLSTEIKEISLYSDTCGGQNRNLQICALMLFLIKTTKLSVIEHKFMESGHSYMEVDSMHSAIEREKKHIDVFSVHEWINVMKQARSTKATKPPYNVKELRYNDFFDLKKLSTKLIKNKSLDTDGNKVNWLKIKCFRYEASSPNVIFYRYDYSGLYKCLDVATTRRNKKDE</sequence>
<dbReference type="Pfam" id="PF25273">
    <property type="entry name" value="DUF7869"/>
    <property type="match status" value="1"/>
</dbReference>
<dbReference type="Proteomes" id="UP000291343">
    <property type="component" value="Unassembled WGS sequence"/>
</dbReference>
<feature type="compositionally biased region" description="Basic and acidic residues" evidence="1">
    <location>
        <begin position="109"/>
        <end position="119"/>
    </location>
</feature>
<protein>
    <recommendedName>
        <fullName evidence="2">DUF7869 domain-containing protein</fullName>
    </recommendedName>
</protein>
<feature type="region of interest" description="Disordered" evidence="1">
    <location>
        <begin position="29"/>
        <end position="172"/>
    </location>
</feature>
<accession>A0A482XER9</accession>
<feature type="compositionally biased region" description="Acidic residues" evidence="1">
    <location>
        <begin position="51"/>
        <end position="86"/>
    </location>
</feature>